<dbReference type="PROSITE" id="PS51736">
    <property type="entry name" value="RECOMBINASES_3"/>
    <property type="match status" value="1"/>
</dbReference>
<dbReference type="STRING" id="708126.BW727_100124"/>
<sequence>MTAEGGEIMKKVTKIEAVQQPLNNNRTRVAAYCRVSTDSEEQLGSLESQVAHYDQLIDSHPEWEKIGIYSDDGITGTNMDKRPGLQSLIDDCKQLKIDLVLIKSISRFSRNILECLTVVRELSALKIAVHFDKENLNTQQMDGELLLSSMSILAENESRTISENIKWSLRKRVENNSYRHISAPYGYKVINNNLEIDEKEARIIQDIFESYLAGEGTYRFANKLNSKDITPPRKEIWRDSTILYILTNERYVGDFLYQKTYTDSEFQRHVNDGDVDMLYIPDNHEAIISREDFEKVKDLLSNRSETKVSRGNTVYPLTKKIICGHCGSNYKRRIHYSTNQSNYIAWCCPTHISNKEQCPMKFIKETDIQAAFMTMINKLIFAREELIEETINAFSETSFVTQNRLNIVEEKIMDCQNNIQTLTELNSSGLIDVEFYHQYLNRIEQEKKNLLNEKRTVLEEDENKLIRFQELKKLNQLLKRRNPFNEHEDNVLSEFLERVKVENRETFHFYLKCGLRFTERSSQ</sequence>
<feature type="domain" description="Resolvase/invertase-type recombinase catalytic" evidence="2">
    <location>
        <begin position="28"/>
        <end position="176"/>
    </location>
</feature>
<evidence type="ECO:0000313" key="5">
    <source>
        <dbReference type="Proteomes" id="UP000188993"/>
    </source>
</evidence>
<accession>A0A1S6ILW2</accession>
<evidence type="ECO:0000256" key="1">
    <source>
        <dbReference type="SAM" id="Coils"/>
    </source>
</evidence>
<dbReference type="PANTHER" id="PTHR30461:SF23">
    <property type="entry name" value="DNA RECOMBINASE-RELATED"/>
    <property type="match status" value="1"/>
</dbReference>
<protein>
    <submittedName>
        <fullName evidence="4">Transposon Tn3 resolvase</fullName>
    </submittedName>
</protein>
<dbReference type="EMBL" id="CP019728">
    <property type="protein sequence ID" value="AQS52534.1"/>
    <property type="molecule type" value="Genomic_DNA"/>
</dbReference>
<evidence type="ECO:0000259" key="3">
    <source>
        <dbReference type="PROSITE" id="PS51737"/>
    </source>
</evidence>
<dbReference type="PROSITE" id="PS51737">
    <property type="entry name" value="RECOMBINASE_DNA_BIND"/>
    <property type="match status" value="1"/>
</dbReference>
<dbReference type="SMART" id="SM00857">
    <property type="entry name" value="Resolvase"/>
    <property type="match status" value="1"/>
</dbReference>
<dbReference type="Pfam" id="PF00239">
    <property type="entry name" value="Resolvase"/>
    <property type="match status" value="1"/>
</dbReference>
<reference evidence="4 5" key="1">
    <citation type="journal article" date="2014" name="Int. J. Syst. Evol. Microbiol.">
        <title>Jeotgalibaca dankookensis gen. nov., sp. nov., a member of the family Carnobacteriaceae, isolated from seujeot (Korean traditional food).</title>
        <authorList>
            <person name="Lee D.G."/>
            <person name="Trujillo M.E."/>
            <person name="Kang H."/>
            <person name="Ahn T.Y."/>
        </authorList>
    </citation>
    <scope>NUCLEOTIDE SEQUENCE [LARGE SCALE GENOMIC DNA]</scope>
    <source>
        <strain evidence="4 5">EX-07</strain>
    </source>
</reference>
<evidence type="ECO:0000313" key="4">
    <source>
        <dbReference type="EMBL" id="AQS52534.1"/>
    </source>
</evidence>
<keyword evidence="5" id="KW-1185">Reference proteome</keyword>
<feature type="domain" description="Recombinase" evidence="3">
    <location>
        <begin position="184"/>
        <end position="306"/>
    </location>
</feature>
<dbReference type="GO" id="GO:0003677">
    <property type="term" value="F:DNA binding"/>
    <property type="evidence" value="ECO:0007669"/>
    <property type="project" value="InterPro"/>
</dbReference>
<dbReference type="InterPro" id="IPR050639">
    <property type="entry name" value="SSR_resolvase"/>
</dbReference>
<dbReference type="InterPro" id="IPR036162">
    <property type="entry name" value="Resolvase-like_N_sf"/>
</dbReference>
<proteinExistence type="predicted"/>
<dbReference type="Proteomes" id="UP000188993">
    <property type="component" value="Chromosome"/>
</dbReference>
<feature type="coiled-coil region" evidence="1">
    <location>
        <begin position="405"/>
        <end position="460"/>
    </location>
</feature>
<gene>
    <name evidence="4" type="primary">tnpR</name>
    <name evidence="4" type="ORF">BW727_100124</name>
</gene>
<dbReference type="KEGG" id="jda:BW727_100124"/>
<dbReference type="CDD" id="cd00338">
    <property type="entry name" value="Ser_Recombinase"/>
    <property type="match status" value="1"/>
</dbReference>
<dbReference type="InterPro" id="IPR038109">
    <property type="entry name" value="DNA_bind_recomb_sf"/>
</dbReference>
<name>A0A1S6ILW2_9LACT</name>
<dbReference type="Pfam" id="PF07508">
    <property type="entry name" value="Recombinase"/>
    <property type="match status" value="1"/>
</dbReference>
<dbReference type="InterPro" id="IPR006119">
    <property type="entry name" value="Resolv_N"/>
</dbReference>
<dbReference type="AlphaFoldDB" id="A0A1S6ILW2"/>
<dbReference type="InterPro" id="IPR025827">
    <property type="entry name" value="Zn_ribbon_recom_dom"/>
</dbReference>
<dbReference type="SUPFAM" id="SSF53041">
    <property type="entry name" value="Resolvase-like"/>
    <property type="match status" value="1"/>
</dbReference>
<dbReference type="InterPro" id="IPR011109">
    <property type="entry name" value="DNA_bind_recombinase_dom"/>
</dbReference>
<organism evidence="4 5">
    <name type="scientific">Jeotgalibaca dankookensis</name>
    <dbReference type="NCBI Taxonomy" id="708126"/>
    <lineage>
        <taxon>Bacteria</taxon>
        <taxon>Bacillati</taxon>
        <taxon>Bacillota</taxon>
        <taxon>Bacilli</taxon>
        <taxon>Lactobacillales</taxon>
        <taxon>Carnobacteriaceae</taxon>
        <taxon>Jeotgalibaca</taxon>
    </lineage>
</organism>
<dbReference type="GO" id="GO:0000150">
    <property type="term" value="F:DNA strand exchange activity"/>
    <property type="evidence" value="ECO:0007669"/>
    <property type="project" value="InterPro"/>
</dbReference>
<evidence type="ECO:0000259" key="2">
    <source>
        <dbReference type="PROSITE" id="PS51736"/>
    </source>
</evidence>
<keyword evidence="1" id="KW-0175">Coiled coil</keyword>
<dbReference type="Gene3D" id="3.40.50.1390">
    <property type="entry name" value="Resolvase, N-terminal catalytic domain"/>
    <property type="match status" value="1"/>
</dbReference>
<dbReference type="Gene3D" id="3.90.1750.20">
    <property type="entry name" value="Putative Large Serine Recombinase, Chain B, Domain 2"/>
    <property type="match status" value="1"/>
</dbReference>
<dbReference type="PANTHER" id="PTHR30461">
    <property type="entry name" value="DNA-INVERTASE FROM LAMBDOID PROPHAGE"/>
    <property type="match status" value="1"/>
</dbReference>
<dbReference type="Pfam" id="PF13408">
    <property type="entry name" value="Zn_ribbon_recom"/>
    <property type="match status" value="1"/>
</dbReference>